<dbReference type="InterPro" id="IPR029063">
    <property type="entry name" value="SAM-dependent_MTases_sf"/>
</dbReference>
<evidence type="ECO:0000259" key="3">
    <source>
        <dbReference type="Pfam" id="PF13649"/>
    </source>
</evidence>
<organism evidence="4 5">
    <name type="scientific">Nocardia uniformis</name>
    <dbReference type="NCBI Taxonomy" id="53432"/>
    <lineage>
        <taxon>Bacteria</taxon>
        <taxon>Bacillati</taxon>
        <taxon>Actinomycetota</taxon>
        <taxon>Actinomycetes</taxon>
        <taxon>Mycobacteriales</taxon>
        <taxon>Nocardiaceae</taxon>
        <taxon>Nocardia</taxon>
    </lineage>
</organism>
<sequence>MDAAAWDERYARTELVWGAPPNSTVVEQVFGLERRFPLGAFTPDEPRPEFPRVLDLGCGEGANAMWLATHGWQVDAVDFAQVGIDKGRTVASRLSRSVRNRIRWFCADVTDLDAVELTGPYELVLMAFLHLPAEQRRALLLHAVDMLTPEGVLVVLGNDTVNLTEGYGGEQDPALLFTPGDIVDELGAAGDRIRVRIADRVHRPTEERDAIDALVVATKPAPAEAETTPAELAGAAGELSGRPEVPHAP</sequence>
<dbReference type="EMBL" id="JABELX010000014">
    <property type="protein sequence ID" value="NNH74388.1"/>
    <property type="molecule type" value="Genomic_DNA"/>
</dbReference>
<dbReference type="PANTHER" id="PTHR43861:SF3">
    <property type="entry name" value="PUTATIVE (AFU_ORTHOLOGUE AFUA_2G14390)-RELATED"/>
    <property type="match status" value="1"/>
</dbReference>
<dbReference type="Proteomes" id="UP000586827">
    <property type="component" value="Unassembled WGS sequence"/>
</dbReference>
<keyword evidence="5" id="KW-1185">Reference proteome</keyword>
<dbReference type="GO" id="GO:0008168">
    <property type="term" value="F:methyltransferase activity"/>
    <property type="evidence" value="ECO:0007669"/>
    <property type="project" value="UniProtKB-KW"/>
</dbReference>
<gene>
    <name evidence="4" type="ORF">HLB23_31845</name>
</gene>
<dbReference type="InterPro" id="IPR041698">
    <property type="entry name" value="Methyltransf_25"/>
</dbReference>
<dbReference type="Gene3D" id="3.40.50.150">
    <property type="entry name" value="Vaccinia Virus protein VP39"/>
    <property type="match status" value="1"/>
</dbReference>
<dbReference type="AlphaFoldDB" id="A0A849C9I9"/>
<feature type="domain" description="Methyltransferase" evidence="3">
    <location>
        <begin position="53"/>
        <end position="151"/>
    </location>
</feature>
<dbReference type="GO" id="GO:0032259">
    <property type="term" value="P:methylation"/>
    <property type="evidence" value="ECO:0007669"/>
    <property type="project" value="UniProtKB-KW"/>
</dbReference>
<protein>
    <submittedName>
        <fullName evidence="4">Class I SAM-dependent methyltransferase</fullName>
    </submittedName>
</protein>
<name>A0A849C9I9_9NOCA</name>
<dbReference type="SUPFAM" id="SSF53335">
    <property type="entry name" value="S-adenosyl-L-methionine-dependent methyltransferases"/>
    <property type="match status" value="1"/>
</dbReference>
<dbReference type="CDD" id="cd02440">
    <property type="entry name" value="AdoMet_MTases"/>
    <property type="match status" value="1"/>
</dbReference>
<accession>A0A849C9I9</accession>
<comment type="caution">
    <text evidence="4">The sequence shown here is derived from an EMBL/GenBank/DDBJ whole genome shotgun (WGS) entry which is preliminary data.</text>
</comment>
<reference evidence="4 5" key="1">
    <citation type="submission" date="2020-05" db="EMBL/GenBank/DDBJ databases">
        <title>MicrobeNet Type strains.</title>
        <authorList>
            <person name="Nicholson A.C."/>
        </authorList>
    </citation>
    <scope>NUCLEOTIDE SEQUENCE [LARGE SCALE GENOMIC DNA]</scope>
    <source>
        <strain evidence="4 5">JCM 3224</strain>
    </source>
</reference>
<dbReference type="RefSeq" id="WP_067516015.1">
    <property type="nucleotide sequence ID" value="NZ_JABELX010000014.1"/>
</dbReference>
<feature type="compositionally biased region" description="Low complexity" evidence="2">
    <location>
        <begin position="221"/>
        <end position="239"/>
    </location>
</feature>
<dbReference type="PANTHER" id="PTHR43861">
    <property type="entry name" value="TRANS-ACONITATE 2-METHYLTRANSFERASE-RELATED"/>
    <property type="match status" value="1"/>
</dbReference>
<keyword evidence="4" id="KW-0489">Methyltransferase</keyword>
<feature type="region of interest" description="Disordered" evidence="2">
    <location>
        <begin position="220"/>
        <end position="249"/>
    </location>
</feature>
<evidence type="ECO:0000256" key="1">
    <source>
        <dbReference type="ARBA" id="ARBA00022679"/>
    </source>
</evidence>
<proteinExistence type="predicted"/>
<evidence type="ECO:0000313" key="5">
    <source>
        <dbReference type="Proteomes" id="UP000586827"/>
    </source>
</evidence>
<keyword evidence="1 4" id="KW-0808">Transferase</keyword>
<evidence type="ECO:0000313" key="4">
    <source>
        <dbReference type="EMBL" id="NNH74388.1"/>
    </source>
</evidence>
<dbReference type="Pfam" id="PF13649">
    <property type="entry name" value="Methyltransf_25"/>
    <property type="match status" value="1"/>
</dbReference>
<evidence type="ECO:0000256" key="2">
    <source>
        <dbReference type="SAM" id="MobiDB-lite"/>
    </source>
</evidence>